<gene>
    <name evidence="4" type="ORF">SeLEV6574_g08161</name>
</gene>
<keyword evidence="1" id="KW-0378">Hydrolase</keyword>
<feature type="domain" description="ATP-dependent rRNA helicase SPB4-like C-terminal extension" evidence="3">
    <location>
        <begin position="12"/>
        <end position="70"/>
    </location>
</feature>
<dbReference type="GO" id="GO:0016787">
    <property type="term" value="F:hydrolase activity"/>
    <property type="evidence" value="ECO:0007669"/>
    <property type="project" value="UniProtKB-KW"/>
</dbReference>
<dbReference type="AlphaFoldDB" id="A0A507C7Y4"/>
<protein>
    <recommendedName>
        <fullName evidence="3">ATP-dependent rRNA helicase SPB4-like C-terminal extension domain-containing protein</fullName>
    </recommendedName>
</protein>
<evidence type="ECO:0000256" key="1">
    <source>
        <dbReference type="ARBA" id="ARBA00022801"/>
    </source>
</evidence>
<evidence type="ECO:0000313" key="4">
    <source>
        <dbReference type="EMBL" id="TPX35621.1"/>
    </source>
</evidence>
<keyword evidence="2" id="KW-0067">ATP-binding</keyword>
<evidence type="ECO:0000313" key="5">
    <source>
        <dbReference type="Proteomes" id="UP000320475"/>
    </source>
</evidence>
<dbReference type="InterPro" id="IPR025313">
    <property type="entry name" value="SPB4-like_CTE"/>
</dbReference>
<dbReference type="Pfam" id="PF13959">
    <property type="entry name" value="CTE_SPB4"/>
    <property type="match status" value="1"/>
</dbReference>
<proteinExistence type="predicted"/>
<comment type="caution">
    <text evidence="4">The sequence shown here is derived from an EMBL/GenBank/DDBJ whole genome shotgun (WGS) entry which is preliminary data.</text>
</comment>
<dbReference type="GO" id="GO:0004386">
    <property type="term" value="F:helicase activity"/>
    <property type="evidence" value="ECO:0007669"/>
    <property type="project" value="UniProtKB-KW"/>
</dbReference>
<dbReference type="EMBL" id="QEAM01000752">
    <property type="protein sequence ID" value="TPX35621.1"/>
    <property type="molecule type" value="Genomic_DNA"/>
</dbReference>
<dbReference type="VEuPathDB" id="FungiDB:SeMB42_g07307"/>
<accession>A0A507C7Y4</accession>
<dbReference type="Proteomes" id="UP000320475">
    <property type="component" value="Unassembled WGS sequence"/>
</dbReference>
<dbReference type="OrthoDB" id="7396459at2759"/>
<evidence type="ECO:0000256" key="2">
    <source>
        <dbReference type="ARBA" id="ARBA00022806"/>
    </source>
</evidence>
<keyword evidence="2" id="KW-0547">Nucleotide-binding</keyword>
<keyword evidence="2" id="KW-0347">Helicase</keyword>
<dbReference type="SMART" id="SM01178">
    <property type="entry name" value="DUF4217"/>
    <property type="match status" value="1"/>
</dbReference>
<evidence type="ECO:0000259" key="3">
    <source>
        <dbReference type="SMART" id="SM01178"/>
    </source>
</evidence>
<reference evidence="4 5" key="1">
    <citation type="journal article" date="2019" name="Sci. Rep.">
        <title>Comparative genomics of chytrid fungi reveal insights into the obligate biotrophic and pathogenic lifestyle of Synchytrium endobioticum.</title>
        <authorList>
            <person name="van de Vossenberg B.T.L.H."/>
            <person name="Warris S."/>
            <person name="Nguyen H.D.T."/>
            <person name="van Gent-Pelzer M.P.E."/>
            <person name="Joly D.L."/>
            <person name="van de Geest H.C."/>
            <person name="Bonants P.J.M."/>
            <person name="Smith D.S."/>
            <person name="Levesque C.A."/>
            <person name="van der Lee T.A.J."/>
        </authorList>
    </citation>
    <scope>NUCLEOTIDE SEQUENCE [LARGE SCALE GENOMIC DNA]</scope>
    <source>
        <strain evidence="4 5">LEV6574</strain>
    </source>
</reference>
<organism evidence="4 5">
    <name type="scientific">Synchytrium endobioticum</name>
    <dbReference type="NCBI Taxonomy" id="286115"/>
    <lineage>
        <taxon>Eukaryota</taxon>
        <taxon>Fungi</taxon>
        <taxon>Fungi incertae sedis</taxon>
        <taxon>Chytridiomycota</taxon>
        <taxon>Chytridiomycota incertae sedis</taxon>
        <taxon>Chytridiomycetes</taxon>
        <taxon>Synchytriales</taxon>
        <taxon>Synchytriaceae</taxon>
        <taxon>Synchytrium</taxon>
    </lineage>
</organism>
<sequence length="90" mass="10092">MTDAVHELVKAGLRNPARIVITQPISMKAFVSWVRAYKEHHANAIFQLRKVDIADLARGFGLLRLPKMPEISPKDISAFTPAEVNVRQSL</sequence>
<name>A0A507C7Y4_9FUNG</name>